<evidence type="ECO:0000259" key="12">
    <source>
        <dbReference type="PROSITE" id="PS50113"/>
    </source>
</evidence>
<dbReference type="Gene3D" id="1.10.287.130">
    <property type="match status" value="1"/>
</dbReference>
<comment type="caution">
    <text evidence="13">The sequence shown here is derived from an EMBL/GenBank/DDBJ whole genome shotgun (WGS) entry which is preliminary data.</text>
</comment>
<dbReference type="SUPFAM" id="SSF55785">
    <property type="entry name" value="PYP-like sensor domain (PAS domain)"/>
    <property type="match status" value="3"/>
</dbReference>
<evidence type="ECO:0000256" key="3">
    <source>
        <dbReference type="ARBA" id="ARBA00022553"/>
    </source>
</evidence>
<dbReference type="SMART" id="SM00091">
    <property type="entry name" value="PAS"/>
    <property type="match status" value="2"/>
</dbReference>
<comment type="catalytic activity">
    <reaction evidence="1">
        <text>ATP + protein L-histidine = ADP + protein N-phospho-L-histidine.</text>
        <dbReference type="EC" id="2.7.13.3"/>
    </reaction>
</comment>
<dbReference type="PANTHER" id="PTHR43711">
    <property type="entry name" value="TWO-COMPONENT HISTIDINE KINASE"/>
    <property type="match status" value="1"/>
</dbReference>
<keyword evidence="9" id="KW-0812">Transmembrane</keyword>
<dbReference type="PRINTS" id="PR00344">
    <property type="entry name" value="BCTRLSENSOR"/>
</dbReference>
<dbReference type="GO" id="GO:0006355">
    <property type="term" value="P:regulation of DNA-templated transcription"/>
    <property type="evidence" value="ECO:0007669"/>
    <property type="project" value="InterPro"/>
</dbReference>
<evidence type="ECO:0000259" key="11">
    <source>
        <dbReference type="PROSITE" id="PS50112"/>
    </source>
</evidence>
<dbReference type="PROSITE" id="PS50109">
    <property type="entry name" value="HIS_KIN"/>
    <property type="match status" value="1"/>
</dbReference>
<dbReference type="InterPro" id="IPR050736">
    <property type="entry name" value="Sensor_HK_Regulatory"/>
</dbReference>
<evidence type="ECO:0000259" key="10">
    <source>
        <dbReference type="PROSITE" id="PS50109"/>
    </source>
</evidence>
<dbReference type="InterPro" id="IPR036890">
    <property type="entry name" value="HATPase_C_sf"/>
</dbReference>
<feature type="domain" description="Histidine kinase" evidence="10">
    <location>
        <begin position="465"/>
        <end position="684"/>
    </location>
</feature>
<evidence type="ECO:0000256" key="8">
    <source>
        <dbReference type="ARBA" id="ARBA00023012"/>
    </source>
</evidence>
<dbReference type="InterPro" id="IPR005467">
    <property type="entry name" value="His_kinase_dom"/>
</dbReference>
<dbReference type="InterPro" id="IPR013767">
    <property type="entry name" value="PAS_fold"/>
</dbReference>
<sequence length="714" mass="82096">MVLEKFRKLGGLQMEKLHLFAEFIIFAVVVLVYVFKSLEKKNIVEKIKKSFEDKERIYKVLSPIIRSGFITIIKIDVNGKIKFMSPELEQRLGYSKGELNDISIERISNKEELIIERQNIEKLLRGELKSSTMDKRIKDNQGRWVWFHCNYSTVEIDDEKGKEFIMYCIDIDWRKQTENSLSQSFELNELLLNSIDTKIAAFDYNGDVIAVNKAMEEFCINNKINNQIKKGSSFQQVHTSLSGKDISKNVKRITKVREVFTGKRDSYTFESYYEQSSKRNWYLTSVSSLENEGGAIVSYTDITKRKELEEKLVKSEEKYRRLLSLLPVAVFLCSNDGIEYCNNEGVKLLGLNGAEDAIGRSLINYVHTDYKLDFMDKFMDPQEFPICGSSYGTSELFINSVGESVPVEIEYTNLVSEDENMSLFIIKDISEKVKANNLKKAMEAKSKELKDAKEYDKVKTEFFANISHELRTPINIIFSALQVMGLKDNKINSFSTEKYIGMIKQNCYRLLRLVNNLIDITKIDSGFFNMLIKNYDIIEIIENITLSVAQYVENRNIELIFDTEVEEKVIACDPDKIERIILNILANSVKFTPEGGQIMVNIYDRSDEIQVSVRDTGVGIPKDKLNIIFERFRQVDKTLSRNREGSGIGLSLVKSLVELHGGRIEVKSDVGKGSEFIFTLPVRTIEDDSNLVDKASLWQENVEKIDVEFSDIYA</sequence>
<dbReference type="EC" id="2.7.13.3" evidence="2"/>
<reference evidence="13 14" key="1">
    <citation type="submission" date="2016-05" db="EMBL/GenBank/DDBJ databases">
        <title>Microbial solvent formation.</title>
        <authorList>
            <person name="Poehlein A."/>
            <person name="Montoya Solano J.D."/>
            <person name="Flitsch S."/>
            <person name="Krabben P."/>
            <person name="Duerre P."/>
            <person name="Daniel R."/>
        </authorList>
    </citation>
    <scope>NUCLEOTIDE SEQUENCE [LARGE SCALE GENOMIC DNA]</scope>
    <source>
        <strain evidence="13 14">DSM 53</strain>
    </source>
</reference>
<dbReference type="Pfam" id="PF02518">
    <property type="entry name" value="HATPase_c"/>
    <property type="match status" value="1"/>
</dbReference>
<name>A0A1S8S399_CLOBE</name>
<dbReference type="InterPro" id="IPR036097">
    <property type="entry name" value="HisK_dim/P_sf"/>
</dbReference>
<dbReference type="PROSITE" id="PS50112">
    <property type="entry name" value="PAS"/>
    <property type="match status" value="1"/>
</dbReference>
<dbReference type="CDD" id="cd16922">
    <property type="entry name" value="HATPase_EvgS-ArcB-TorS-like"/>
    <property type="match status" value="1"/>
</dbReference>
<keyword evidence="7" id="KW-0067">ATP-binding</keyword>
<dbReference type="Pfam" id="PF00512">
    <property type="entry name" value="HisKA"/>
    <property type="match status" value="1"/>
</dbReference>
<dbReference type="Gene3D" id="3.30.450.20">
    <property type="entry name" value="PAS domain"/>
    <property type="match status" value="3"/>
</dbReference>
<evidence type="ECO:0000256" key="9">
    <source>
        <dbReference type="SAM" id="Phobius"/>
    </source>
</evidence>
<dbReference type="AlphaFoldDB" id="A0A1S8S399"/>
<dbReference type="Pfam" id="PF13426">
    <property type="entry name" value="PAS_9"/>
    <property type="match status" value="1"/>
</dbReference>
<evidence type="ECO:0000256" key="7">
    <source>
        <dbReference type="ARBA" id="ARBA00022840"/>
    </source>
</evidence>
<dbReference type="EMBL" id="LZZI01000063">
    <property type="protein sequence ID" value="OOM59907.1"/>
    <property type="molecule type" value="Genomic_DNA"/>
</dbReference>
<dbReference type="GO" id="GO:0005524">
    <property type="term" value="F:ATP binding"/>
    <property type="evidence" value="ECO:0007669"/>
    <property type="project" value="UniProtKB-KW"/>
</dbReference>
<dbReference type="CDD" id="cd00082">
    <property type="entry name" value="HisKA"/>
    <property type="match status" value="1"/>
</dbReference>
<dbReference type="GO" id="GO:0000155">
    <property type="term" value="F:phosphorelay sensor kinase activity"/>
    <property type="evidence" value="ECO:0007669"/>
    <property type="project" value="InterPro"/>
</dbReference>
<evidence type="ECO:0000256" key="2">
    <source>
        <dbReference type="ARBA" id="ARBA00012438"/>
    </source>
</evidence>
<evidence type="ECO:0000313" key="13">
    <source>
        <dbReference type="EMBL" id="OOM59907.1"/>
    </source>
</evidence>
<keyword evidence="4 13" id="KW-0808">Transferase</keyword>
<keyword evidence="8" id="KW-0902">Two-component regulatory system</keyword>
<dbReference type="InterPro" id="IPR003594">
    <property type="entry name" value="HATPase_dom"/>
</dbReference>
<dbReference type="SMART" id="SM00387">
    <property type="entry name" value="HATPase_c"/>
    <property type="match status" value="1"/>
</dbReference>
<dbReference type="PANTHER" id="PTHR43711:SF26">
    <property type="entry name" value="SENSOR HISTIDINE KINASE RCSC"/>
    <property type="match status" value="1"/>
</dbReference>
<evidence type="ECO:0000256" key="6">
    <source>
        <dbReference type="ARBA" id="ARBA00022777"/>
    </source>
</evidence>
<gene>
    <name evidence="13" type="primary">phoR_11</name>
    <name evidence="13" type="ORF">CLBCK_32260</name>
</gene>
<evidence type="ECO:0000313" key="14">
    <source>
        <dbReference type="Proteomes" id="UP000190973"/>
    </source>
</evidence>
<dbReference type="CDD" id="cd00130">
    <property type="entry name" value="PAS"/>
    <property type="match status" value="2"/>
</dbReference>
<dbReference type="InterPro" id="IPR003661">
    <property type="entry name" value="HisK_dim/P_dom"/>
</dbReference>
<dbReference type="PROSITE" id="PS50113">
    <property type="entry name" value="PAC"/>
    <property type="match status" value="1"/>
</dbReference>
<evidence type="ECO:0000256" key="1">
    <source>
        <dbReference type="ARBA" id="ARBA00000085"/>
    </source>
</evidence>
<dbReference type="SUPFAM" id="SSF47384">
    <property type="entry name" value="Homodimeric domain of signal transducing histidine kinase"/>
    <property type="match status" value="1"/>
</dbReference>
<evidence type="ECO:0000256" key="4">
    <source>
        <dbReference type="ARBA" id="ARBA00022679"/>
    </source>
</evidence>
<organism evidence="13 14">
    <name type="scientific">Clostridium beijerinckii</name>
    <name type="common">Clostridium MP</name>
    <dbReference type="NCBI Taxonomy" id="1520"/>
    <lineage>
        <taxon>Bacteria</taxon>
        <taxon>Bacillati</taxon>
        <taxon>Bacillota</taxon>
        <taxon>Clostridia</taxon>
        <taxon>Eubacteriales</taxon>
        <taxon>Clostridiaceae</taxon>
        <taxon>Clostridium</taxon>
    </lineage>
</organism>
<feature type="domain" description="PAC" evidence="12">
    <location>
        <begin position="131"/>
        <end position="183"/>
    </location>
</feature>
<dbReference type="Proteomes" id="UP000190973">
    <property type="component" value="Unassembled WGS sequence"/>
</dbReference>
<dbReference type="InterPro" id="IPR000014">
    <property type="entry name" value="PAS"/>
</dbReference>
<feature type="domain" description="PAS" evidence="11">
    <location>
        <begin position="57"/>
        <end position="127"/>
    </location>
</feature>
<protein>
    <recommendedName>
        <fullName evidence="2">histidine kinase</fullName>
        <ecNumber evidence="2">2.7.13.3</ecNumber>
    </recommendedName>
</protein>
<keyword evidence="3" id="KW-0597">Phosphoprotein</keyword>
<keyword evidence="9" id="KW-0472">Membrane</keyword>
<dbReference type="SUPFAM" id="SSF55874">
    <property type="entry name" value="ATPase domain of HSP90 chaperone/DNA topoisomerase II/histidine kinase"/>
    <property type="match status" value="1"/>
</dbReference>
<dbReference type="FunFam" id="3.30.565.10:FF:000037">
    <property type="entry name" value="Hybrid sensor histidine kinase/response regulator"/>
    <property type="match status" value="1"/>
</dbReference>
<dbReference type="SMART" id="SM00388">
    <property type="entry name" value="HisKA"/>
    <property type="match status" value="1"/>
</dbReference>
<dbReference type="InterPro" id="IPR000700">
    <property type="entry name" value="PAS-assoc_C"/>
</dbReference>
<dbReference type="InterPro" id="IPR004358">
    <property type="entry name" value="Sig_transdc_His_kin-like_C"/>
</dbReference>
<proteinExistence type="predicted"/>
<keyword evidence="5" id="KW-0547">Nucleotide-binding</keyword>
<accession>A0A1S8S399</accession>
<dbReference type="InterPro" id="IPR035965">
    <property type="entry name" value="PAS-like_dom_sf"/>
</dbReference>
<evidence type="ECO:0000256" key="5">
    <source>
        <dbReference type="ARBA" id="ARBA00022741"/>
    </source>
</evidence>
<feature type="transmembrane region" description="Helical" evidence="9">
    <location>
        <begin position="17"/>
        <end position="35"/>
    </location>
</feature>
<keyword evidence="6" id="KW-0418">Kinase</keyword>
<keyword evidence="9" id="KW-1133">Transmembrane helix</keyword>
<dbReference type="Gene3D" id="3.30.565.10">
    <property type="entry name" value="Histidine kinase-like ATPase, C-terminal domain"/>
    <property type="match status" value="1"/>
</dbReference>
<dbReference type="NCBIfam" id="TIGR00229">
    <property type="entry name" value="sensory_box"/>
    <property type="match status" value="2"/>
</dbReference>
<dbReference type="Pfam" id="PF00989">
    <property type="entry name" value="PAS"/>
    <property type="match status" value="1"/>
</dbReference>